<dbReference type="Pfam" id="PF00291">
    <property type="entry name" value="PALP"/>
    <property type="match status" value="1"/>
</dbReference>
<dbReference type="AlphaFoldDB" id="A0A1H3H6Z7"/>
<dbReference type="OrthoDB" id="10138at2157"/>
<sequence length="343" mass="36994">MSEATSFDEAHIGETPLVELDVDVPATVYAKVEWMNLYEAPYGGGSIKSRIAKGMLDGAEASGALTPDKTVIEPTSGNTGSEVARLAADRGYDVEIVMPDNASGGKIGAVEDAGAEIHFVDADLGYDAVIERCEELIAADPEGYYRPNQYENPDNPGTHERTTAPEIWNQTDGEVTHFVAGAGTGGTITGTGRGLHDRGDVTVVGFEPGEALHAIDGLKYLKTGDHYHPETYDDSVLDEKVYVNTDDAYERARALREQYRDREIPIVDPGQYDEATVSEHLRVDGQFVVGTSSGAGVQAIHELHADSPLDTDDTVVMVLCDRGDKYADIPLWAEYLDVDLGEA</sequence>
<organism evidence="2 3">
    <name type="scientific">Halobellus clavatus</name>
    <dbReference type="NCBI Taxonomy" id="660517"/>
    <lineage>
        <taxon>Archaea</taxon>
        <taxon>Methanobacteriati</taxon>
        <taxon>Methanobacteriota</taxon>
        <taxon>Stenosarchaea group</taxon>
        <taxon>Halobacteria</taxon>
        <taxon>Halobacteriales</taxon>
        <taxon>Haloferacaceae</taxon>
        <taxon>Halobellus</taxon>
    </lineage>
</organism>
<dbReference type="Proteomes" id="UP000199170">
    <property type="component" value="Unassembled WGS sequence"/>
</dbReference>
<dbReference type="InterPro" id="IPR036052">
    <property type="entry name" value="TrpB-like_PALP_sf"/>
</dbReference>
<keyword evidence="3" id="KW-1185">Reference proteome</keyword>
<dbReference type="InterPro" id="IPR050214">
    <property type="entry name" value="Cys_Synth/Cystath_Beta-Synth"/>
</dbReference>
<dbReference type="PANTHER" id="PTHR10314">
    <property type="entry name" value="CYSTATHIONINE BETA-SYNTHASE"/>
    <property type="match status" value="1"/>
</dbReference>
<evidence type="ECO:0000313" key="3">
    <source>
        <dbReference type="Proteomes" id="UP000199170"/>
    </source>
</evidence>
<dbReference type="EMBL" id="FNPB01000006">
    <property type="protein sequence ID" value="SDY11120.1"/>
    <property type="molecule type" value="Genomic_DNA"/>
</dbReference>
<name>A0A1H3H6Z7_9EURY</name>
<dbReference type="SUPFAM" id="SSF53686">
    <property type="entry name" value="Tryptophan synthase beta subunit-like PLP-dependent enzymes"/>
    <property type="match status" value="1"/>
</dbReference>
<dbReference type="InterPro" id="IPR001926">
    <property type="entry name" value="TrpB-like_PALP"/>
</dbReference>
<protein>
    <submittedName>
        <fullName evidence="2">Cysteine synthase B</fullName>
    </submittedName>
</protein>
<feature type="domain" description="Tryptophan synthase beta chain-like PALP" evidence="1">
    <location>
        <begin position="11"/>
        <end position="321"/>
    </location>
</feature>
<dbReference type="RefSeq" id="WP_089767294.1">
    <property type="nucleotide sequence ID" value="NZ_FNPB01000006.1"/>
</dbReference>
<evidence type="ECO:0000259" key="1">
    <source>
        <dbReference type="Pfam" id="PF00291"/>
    </source>
</evidence>
<gene>
    <name evidence="2" type="ORF">SAMN04487946_106193</name>
</gene>
<proteinExistence type="predicted"/>
<evidence type="ECO:0000313" key="2">
    <source>
        <dbReference type="EMBL" id="SDY11120.1"/>
    </source>
</evidence>
<reference evidence="3" key="1">
    <citation type="submission" date="2016-10" db="EMBL/GenBank/DDBJ databases">
        <authorList>
            <person name="Varghese N."/>
            <person name="Submissions S."/>
        </authorList>
    </citation>
    <scope>NUCLEOTIDE SEQUENCE [LARGE SCALE GENOMIC DNA]</scope>
    <source>
        <strain evidence="3">CGMCC 1.10118</strain>
    </source>
</reference>
<accession>A0A1H3H6Z7</accession>
<dbReference type="Gene3D" id="3.40.50.1100">
    <property type="match status" value="2"/>
</dbReference>
<dbReference type="STRING" id="660517.SAMN04487946_106193"/>